<dbReference type="EMBL" id="CP003811">
    <property type="protein sequence ID" value="AIQ89261.1"/>
    <property type="molecule type" value="Genomic_DNA"/>
</dbReference>
<accession>A0A089NMW7</accession>
<evidence type="ECO:0000313" key="3">
    <source>
        <dbReference type="Proteomes" id="UP000029492"/>
    </source>
</evidence>
<dbReference type="Proteomes" id="UP000029492">
    <property type="component" value="Chromosome"/>
</dbReference>
<protein>
    <submittedName>
        <fullName evidence="2">Protein of unassigned function</fullName>
    </submittedName>
</protein>
<dbReference type="AlphaFoldDB" id="A0A089NMW7"/>
<dbReference type="HOGENOM" id="CLU_3345844_0_0_5"/>
<reference evidence="2 3" key="1">
    <citation type="journal article" date="2014" name="PLoS ONE">
        <title>Genome Information of Methylobacterium oryzae, a Plant-Probiotic Methylotroph in the Phyllosphere.</title>
        <authorList>
            <person name="Kwak M.J."/>
            <person name="Jeong H."/>
            <person name="Madhaiyan M."/>
            <person name="Lee Y."/>
            <person name="Sa T.M."/>
            <person name="Oh T.K."/>
            <person name="Kim J.F."/>
        </authorList>
    </citation>
    <scope>NUCLEOTIDE SEQUENCE [LARGE SCALE GENOMIC DNA]</scope>
    <source>
        <strain evidence="2 3">CBMB20</strain>
    </source>
</reference>
<name>A0A089NMW7_9HYPH</name>
<sequence length="37" mass="4215">MTRTLMRRDAGDDPADRSLRRTGGVRLQRARSTTVKL</sequence>
<gene>
    <name evidence="2" type="ORF">MOC_1506</name>
</gene>
<feature type="region of interest" description="Disordered" evidence="1">
    <location>
        <begin position="1"/>
        <end position="37"/>
    </location>
</feature>
<feature type="compositionally biased region" description="Basic and acidic residues" evidence="1">
    <location>
        <begin position="1"/>
        <end position="19"/>
    </location>
</feature>
<dbReference type="KEGG" id="mor:MOC_1506"/>
<keyword evidence="3" id="KW-1185">Reference proteome</keyword>
<organism evidence="2 3">
    <name type="scientific">Methylobacterium oryzae CBMB20</name>
    <dbReference type="NCBI Taxonomy" id="693986"/>
    <lineage>
        <taxon>Bacteria</taxon>
        <taxon>Pseudomonadati</taxon>
        <taxon>Pseudomonadota</taxon>
        <taxon>Alphaproteobacteria</taxon>
        <taxon>Hyphomicrobiales</taxon>
        <taxon>Methylobacteriaceae</taxon>
        <taxon>Methylobacterium</taxon>
    </lineage>
</organism>
<evidence type="ECO:0000313" key="2">
    <source>
        <dbReference type="EMBL" id="AIQ89261.1"/>
    </source>
</evidence>
<proteinExistence type="predicted"/>
<evidence type="ECO:0000256" key="1">
    <source>
        <dbReference type="SAM" id="MobiDB-lite"/>
    </source>
</evidence>